<reference evidence="6 7" key="1">
    <citation type="journal article" date="2015" name="Stand. Genomic Sci.">
        <title>Complete genome sequence and description of Salinispira pacifica gen. nov., sp. nov., a novel spirochaete isolated form a hypersaline microbial mat.</title>
        <authorList>
            <person name="Ben Hania W."/>
            <person name="Joseph M."/>
            <person name="Schumann P."/>
            <person name="Bunk B."/>
            <person name="Fiebig A."/>
            <person name="Sproer C."/>
            <person name="Klenk H.P."/>
            <person name="Fardeau M.L."/>
            <person name="Spring S."/>
        </authorList>
    </citation>
    <scope>NUCLEOTIDE SEQUENCE [LARGE SCALE GENOMIC DNA]</scope>
    <source>
        <strain evidence="6 7">L21-RPul-D2</strain>
    </source>
</reference>
<feature type="transmembrane region" description="Helical" evidence="4">
    <location>
        <begin position="54"/>
        <end position="73"/>
    </location>
</feature>
<dbReference type="EMBL" id="CP006939">
    <property type="protein sequence ID" value="AHC15365.1"/>
    <property type="molecule type" value="Genomic_DNA"/>
</dbReference>
<evidence type="ECO:0000313" key="7">
    <source>
        <dbReference type="Proteomes" id="UP000018680"/>
    </source>
</evidence>
<dbReference type="InterPro" id="IPR051310">
    <property type="entry name" value="MCP_chemotaxis"/>
</dbReference>
<dbReference type="RefSeq" id="WP_024268282.1">
    <property type="nucleotide sequence ID" value="NC_023035.1"/>
</dbReference>
<dbReference type="eggNOG" id="COG0840">
    <property type="taxonomic scope" value="Bacteria"/>
</dbReference>
<feature type="transmembrane region" description="Helical" evidence="4">
    <location>
        <begin position="80"/>
        <end position="100"/>
    </location>
</feature>
<feature type="transmembrane region" description="Helical" evidence="4">
    <location>
        <begin position="164"/>
        <end position="187"/>
    </location>
</feature>
<dbReference type="STRING" id="1307761.L21SP2_1994"/>
<dbReference type="HOGENOM" id="CLU_037747_0_0_12"/>
<keyword evidence="3" id="KW-0807">Transducer</keyword>
<dbReference type="AlphaFoldDB" id="V5WIA6"/>
<evidence type="ECO:0000256" key="1">
    <source>
        <dbReference type="ARBA" id="ARBA00022500"/>
    </source>
</evidence>
<sequence>MLIKSVSNKIEEIYSSQSLVMVYRAQSLFWIELFTGSLFVFGFVLNLVEGDLVPAFLELAFAVILFGGLPFLLKGKANQVADMIIYLAVVMGYAVGVLGIDPSIRAVNESLTYFLPTLAALALLSNSARQAAVISVTIIAGLLVSAFTKVIPYAQQNGIPSSDYSFIIIAPVILTVLALAFIVMVVYSSRKTLKRLMEVNSESENRFGLLANAVGSVKDGVNISEKLDQSAQSSLDSIRGINSEIISIQASISRLQEEIDQTGAAYANIQSAEKAVAGEMHTQSSAVEQTSSVIAEITASIKQLSHSANDKKTQLEELISSEKAMAARMGTTANAFQSSREASAQMLEVIHVIRDISERTNLLAMNASIEAAHAGDRGRGFAVVAHEIRKLSGEISDNLTQIQNRVTDNVAEVDQAVSAFGEMEGQFHKISSKIQDVHDSLGEMISGLRELAAGSDEIQNTTNNLAEVNNLVHESLTNVSSQISAGSKSVESISDSVRQISGSVNQIGDTAQSIEKESESIVQIGQENTRHIRVLEESLG</sequence>
<feature type="domain" description="Methyl-accepting transducer" evidence="5">
    <location>
        <begin position="258"/>
        <end position="480"/>
    </location>
</feature>
<dbReference type="PROSITE" id="PS50111">
    <property type="entry name" value="CHEMOTAXIS_TRANSDUC_2"/>
    <property type="match status" value="1"/>
</dbReference>
<dbReference type="GO" id="GO:0007165">
    <property type="term" value="P:signal transduction"/>
    <property type="evidence" value="ECO:0007669"/>
    <property type="project" value="UniProtKB-KW"/>
</dbReference>
<proteinExistence type="inferred from homology"/>
<dbReference type="GO" id="GO:0004888">
    <property type="term" value="F:transmembrane signaling receptor activity"/>
    <property type="evidence" value="ECO:0007669"/>
    <property type="project" value="InterPro"/>
</dbReference>
<organism evidence="6 7">
    <name type="scientific">Salinispira pacifica</name>
    <dbReference type="NCBI Taxonomy" id="1307761"/>
    <lineage>
        <taxon>Bacteria</taxon>
        <taxon>Pseudomonadati</taxon>
        <taxon>Spirochaetota</taxon>
        <taxon>Spirochaetia</taxon>
        <taxon>Spirochaetales</taxon>
        <taxon>Spirochaetaceae</taxon>
        <taxon>Salinispira</taxon>
    </lineage>
</organism>
<comment type="similarity">
    <text evidence="2">Belongs to the methyl-accepting chemotaxis (MCP) protein family.</text>
</comment>
<keyword evidence="1" id="KW-0145">Chemotaxis</keyword>
<protein>
    <submittedName>
        <fullName evidence="6">Methyl-accepting chemotaxis protein</fullName>
    </submittedName>
</protein>
<evidence type="ECO:0000256" key="4">
    <source>
        <dbReference type="SAM" id="Phobius"/>
    </source>
</evidence>
<dbReference type="GO" id="GO:0006935">
    <property type="term" value="P:chemotaxis"/>
    <property type="evidence" value="ECO:0007669"/>
    <property type="project" value="UniProtKB-KW"/>
</dbReference>
<dbReference type="GO" id="GO:0016020">
    <property type="term" value="C:membrane"/>
    <property type="evidence" value="ECO:0007669"/>
    <property type="project" value="InterPro"/>
</dbReference>
<evidence type="ECO:0000313" key="6">
    <source>
        <dbReference type="EMBL" id="AHC15365.1"/>
    </source>
</evidence>
<dbReference type="SUPFAM" id="SSF58104">
    <property type="entry name" value="Methyl-accepting chemotaxis protein (MCP) signaling domain"/>
    <property type="match status" value="1"/>
</dbReference>
<accession>V5WIA6</accession>
<dbReference type="OrthoDB" id="2166737at2"/>
<dbReference type="PANTHER" id="PTHR43531:SF11">
    <property type="entry name" value="METHYL-ACCEPTING CHEMOTAXIS PROTEIN 3"/>
    <property type="match status" value="1"/>
</dbReference>
<keyword evidence="4" id="KW-0472">Membrane</keyword>
<feature type="transmembrane region" description="Helical" evidence="4">
    <location>
        <begin position="28"/>
        <end position="48"/>
    </location>
</feature>
<keyword evidence="4" id="KW-0812">Transmembrane</keyword>
<dbReference type="KEGG" id="slr:L21SP2_1994"/>
<name>V5WIA6_9SPIO</name>
<dbReference type="PRINTS" id="PR00260">
    <property type="entry name" value="CHEMTRNSDUCR"/>
</dbReference>
<keyword evidence="7" id="KW-1185">Reference proteome</keyword>
<dbReference type="Gene3D" id="1.10.287.950">
    <property type="entry name" value="Methyl-accepting chemotaxis protein"/>
    <property type="match status" value="1"/>
</dbReference>
<dbReference type="Pfam" id="PF00015">
    <property type="entry name" value="MCPsignal"/>
    <property type="match status" value="1"/>
</dbReference>
<dbReference type="InterPro" id="IPR004090">
    <property type="entry name" value="Chemotax_Me-accpt_rcpt"/>
</dbReference>
<gene>
    <name evidence="6" type="ORF">L21SP2_1994</name>
</gene>
<dbReference type="PANTHER" id="PTHR43531">
    <property type="entry name" value="PROTEIN ICFG"/>
    <property type="match status" value="1"/>
</dbReference>
<keyword evidence="4" id="KW-1133">Transmembrane helix</keyword>
<dbReference type="Proteomes" id="UP000018680">
    <property type="component" value="Chromosome"/>
</dbReference>
<evidence type="ECO:0000256" key="2">
    <source>
        <dbReference type="ARBA" id="ARBA00029447"/>
    </source>
</evidence>
<evidence type="ECO:0000259" key="5">
    <source>
        <dbReference type="PROSITE" id="PS50111"/>
    </source>
</evidence>
<dbReference type="InterPro" id="IPR004089">
    <property type="entry name" value="MCPsignal_dom"/>
</dbReference>
<feature type="transmembrane region" description="Helical" evidence="4">
    <location>
        <begin position="131"/>
        <end position="152"/>
    </location>
</feature>
<evidence type="ECO:0000256" key="3">
    <source>
        <dbReference type="PROSITE-ProRule" id="PRU00284"/>
    </source>
</evidence>
<dbReference type="SMART" id="SM00283">
    <property type="entry name" value="MA"/>
    <property type="match status" value="1"/>
</dbReference>